<evidence type="ECO:0000313" key="3">
    <source>
        <dbReference type="Proteomes" id="UP001365128"/>
    </source>
</evidence>
<evidence type="ECO:0000256" key="1">
    <source>
        <dbReference type="SAM" id="MobiDB-lite"/>
    </source>
</evidence>
<dbReference type="Proteomes" id="UP001365128">
    <property type="component" value="Unassembled WGS sequence"/>
</dbReference>
<reference evidence="2 3" key="1">
    <citation type="submission" date="2024-04" db="EMBL/GenBank/DDBJ databases">
        <title>Phyllosticta paracitricarpa is synonymous to the EU quarantine fungus P. citricarpa based on phylogenomic analyses.</title>
        <authorList>
            <consortium name="Lawrence Berkeley National Laboratory"/>
            <person name="Van Ingen-Buijs V.A."/>
            <person name="Van Westerhoven A.C."/>
            <person name="Haridas S."/>
            <person name="Skiadas P."/>
            <person name="Martin F."/>
            <person name="Groenewald J.Z."/>
            <person name="Crous P.W."/>
            <person name="Seidl M.F."/>
        </authorList>
    </citation>
    <scope>NUCLEOTIDE SEQUENCE [LARGE SCALE GENOMIC DNA]</scope>
    <source>
        <strain evidence="2 3">CBS 122670</strain>
    </source>
</reference>
<feature type="compositionally biased region" description="Basic residues" evidence="1">
    <location>
        <begin position="83"/>
        <end position="98"/>
    </location>
</feature>
<organism evidence="2 3">
    <name type="scientific">Phyllosticta citricarpa</name>
    <dbReference type="NCBI Taxonomy" id="55181"/>
    <lineage>
        <taxon>Eukaryota</taxon>
        <taxon>Fungi</taxon>
        <taxon>Dikarya</taxon>
        <taxon>Ascomycota</taxon>
        <taxon>Pezizomycotina</taxon>
        <taxon>Dothideomycetes</taxon>
        <taxon>Dothideomycetes incertae sedis</taxon>
        <taxon>Botryosphaeriales</taxon>
        <taxon>Phyllostictaceae</taxon>
        <taxon>Phyllosticta</taxon>
    </lineage>
</organism>
<feature type="region of interest" description="Disordered" evidence="1">
    <location>
        <begin position="59"/>
        <end position="232"/>
    </location>
</feature>
<accession>A0ABR1LRX2</accession>
<proteinExistence type="predicted"/>
<evidence type="ECO:0000313" key="2">
    <source>
        <dbReference type="EMBL" id="KAK7536537.1"/>
    </source>
</evidence>
<comment type="caution">
    <text evidence="2">The sequence shown here is derived from an EMBL/GenBank/DDBJ whole genome shotgun (WGS) entry which is preliminary data.</text>
</comment>
<feature type="compositionally biased region" description="Polar residues" evidence="1">
    <location>
        <begin position="217"/>
        <end position="232"/>
    </location>
</feature>
<dbReference type="EMBL" id="JBBPDW010000036">
    <property type="protein sequence ID" value="KAK7536537.1"/>
    <property type="molecule type" value="Genomic_DNA"/>
</dbReference>
<name>A0ABR1LRX2_9PEZI</name>
<feature type="compositionally biased region" description="Acidic residues" evidence="1">
    <location>
        <begin position="196"/>
        <end position="209"/>
    </location>
</feature>
<gene>
    <name evidence="2" type="ORF">IWX46DRAFT_263259</name>
</gene>
<keyword evidence="3" id="KW-1185">Reference proteome</keyword>
<protein>
    <submittedName>
        <fullName evidence="2">Uncharacterized protein</fullName>
    </submittedName>
</protein>
<feature type="compositionally biased region" description="Low complexity" evidence="1">
    <location>
        <begin position="63"/>
        <end position="73"/>
    </location>
</feature>
<sequence>MPVRWDADKQATLFVTIMNTHQVAVDAQRVVDAWPEDDEDGEEKPTPRAIKEVLARIKRRVATKSGGTSATTTPVKVSNASRPKSKATPRSAAKKRKRANDDSDSDSPAPSSTRKEVKKLGGGSPTPKRNANASVAPACLLSNSSEDQGVTAPANRNMGYPTPADTASPAETSAYRSTPRRAASVKIANYIKEEQNDSNEDEDQDEEANNDQAVSDAESNVSAWQSNLVDEV</sequence>